<feature type="chain" id="PRO_5013393495" description="TKL protein kinase" evidence="2">
    <location>
        <begin position="26"/>
        <end position="237"/>
    </location>
</feature>
<keyword evidence="4" id="KW-1185">Reference proteome</keyword>
<proteinExistence type="predicted"/>
<organism evidence="3 4">
    <name type="scientific">Phytophthora megakarya</name>
    <dbReference type="NCBI Taxonomy" id="4795"/>
    <lineage>
        <taxon>Eukaryota</taxon>
        <taxon>Sar</taxon>
        <taxon>Stramenopiles</taxon>
        <taxon>Oomycota</taxon>
        <taxon>Peronosporomycetes</taxon>
        <taxon>Peronosporales</taxon>
        <taxon>Peronosporaceae</taxon>
        <taxon>Phytophthora</taxon>
    </lineage>
</organism>
<comment type="caution">
    <text evidence="3">The sequence shown here is derived from an EMBL/GenBank/DDBJ whole genome shotgun (WGS) entry which is preliminary data.</text>
</comment>
<evidence type="ECO:0000256" key="2">
    <source>
        <dbReference type="SAM" id="SignalP"/>
    </source>
</evidence>
<dbReference type="Proteomes" id="UP000198211">
    <property type="component" value="Unassembled WGS sequence"/>
</dbReference>
<accession>A0A225WM73</accession>
<sequence>MKIPSSVSFLLWLLSTAILIIFVCGHDGEDGKWLLTTYSEDQNCSKIVYVDMEGMPCPTNDSCVINTDDDGLFEKSIGKGCVTDRDAYLETVFKGVPYLKIESYSTNSNCTVPNGEEVAEIMGFLADGECHPHQYSHFKVVESEGTISVLFSWDGCDTKYWNTTWTGKAGVCSSQGEIMAYLLGKDNSSAANSASSSGSTKSTGSAHSSTSTSSACVYVASTMAMICFTMILVAFGF</sequence>
<evidence type="ECO:0000313" key="3">
    <source>
        <dbReference type="EMBL" id="OWZ18564.1"/>
    </source>
</evidence>
<evidence type="ECO:0008006" key="5">
    <source>
        <dbReference type="Google" id="ProtNLM"/>
    </source>
</evidence>
<dbReference type="AlphaFoldDB" id="A0A225WM73"/>
<name>A0A225WM73_9STRA</name>
<dbReference type="EMBL" id="NBNE01000570">
    <property type="protein sequence ID" value="OWZ18564.1"/>
    <property type="molecule type" value="Genomic_DNA"/>
</dbReference>
<keyword evidence="1" id="KW-1133">Transmembrane helix</keyword>
<evidence type="ECO:0000313" key="4">
    <source>
        <dbReference type="Proteomes" id="UP000198211"/>
    </source>
</evidence>
<gene>
    <name evidence="3" type="ORF">PHMEG_0007321</name>
</gene>
<keyword evidence="2" id="KW-0732">Signal</keyword>
<protein>
    <recommendedName>
        <fullName evidence="5">TKL protein kinase</fullName>
    </recommendedName>
</protein>
<feature type="transmembrane region" description="Helical" evidence="1">
    <location>
        <begin position="217"/>
        <end position="235"/>
    </location>
</feature>
<keyword evidence="1" id="KW-0472">Membrane</keyword>
<evidence type="ECO:0000256" key="1">
    <source>
        <dbReference type="SAM" id="Phobius"/>
    </source>
</evidence>
<feature type="signal peptide" evidence="2">
    <location>
        <begin position="1"/>
        <end position="25"/>
    </location>
</feature>
<reference evidence="4" key="1">
    <citation type="submission" date="2017-03" db="EMBL/GenBank/DDBJ databases">
        <title>Phytopthora megakarya and P. palmivora, two closely related causual agents of cacao black pod achieved similar genome size and gene model numbers by different mechanisms.</title>
        <authorList>
            <person name="Ali S."/>
            <person name="Shao J."/>
            <person name="Larry D.J."/>
            <person name="Kronmiller B."/>
            <person name="Shen D."/>
            <person name="Strem M.D."/>
            <person name="Melnick R.L."/>
            <person name="Guiltinan M.J."/>
            <person name="Tyler B.M."/>
            <person name="Meinhardt L.W."/>
            <person name="Bailey B.A."/>
        </authorList>
    </citation>
    <scope>NUCLEOTIDE SEQUENCE [LARGE SCALE GENOMIC DNA]</scope>
    <source>
        <strain evidence="4">zdho120</strain>
    </source>
</reference>
<keyword evidence="1" id="KW-0812">Transmembrane</keyword>